<dbReference type="InterPro" id="IPR032466">
    <property type="entry name" value="Metal_Hydrolase"/>
</dbReference>
<dbReference type="SUPFAM" id="SSF51338">
    <property type="entry name" value="Composite domain of metallo-dependent hydrolases"/>
    <property type="match status" value="1"/>
</dbReference>
<evidence type="ECO:0000313" key="3">
    <source>
        <dbReference type="EMBL" id="APU17266.1"/>
    </source>
</evidence>
<dbReference type="NCBIfam" id="TIGR02022">
    <property type="entry name" value="hutF"/>
    <property type="match status" value="1"/>
</dbReference>
<dbReference type="InterPro" id="IPR006680">
    <property type="entry name" value="Amidohydro-rel"/>
</dbReference>
<keyword evidence="4" id="KW-1185">Reference proteome</keyword>
<dbReference type="Gene3D" id="2.30.40.10">
    <property type="entry name" value="Urease, subunit C, domain 1"/>
    <property type="match status" value="1"/>
</dbReference>
<dbReference type="AlphaFoldDB" id="A0AAC9LGI4"/>
<sequence length="450" mass="48042">MMRCWAPYALVGGDAPRVEWGVLLEIADGRFHTVRPGVAAPPDAARLSGLAVPGLANAHSHAFHRALRGRTHVGGGTFWTWRKQMYALAERLNPDSYYRLARAVYGEMVLAGVTSVGEFHYLHHDIGGIRYDDPNEMGLALVAAARDAGLRITLLDTCYLAGGFGKPLEGVQLRFGDVDADGWAVRAEALLAQLTDRPGVDPYRVRIGAAVHSVRGVPAEALSVVAGWSQRFRAPLHVHLSEQRAENDACHAAHGVTPTQLLADHGVLGELTTAVHATHLSVPDIALLGSTATGVCLCPTTEQDLADGIGLGRNLLDSGSPLSLGSDGHSMIDMFAEARAVEMHERLRTETRGHFSAEELWTAATAAGHASLGWPSTGVIETGARADLVTIDLDGVHLAGIEPSAAIFAATAADVRDVIIEGRQMVQDRTHLTLGDPAALMREAIEELRR</sequence>
<name>A0AAC9LGI4_9PSEU</name>
<dbReference type="GO" id="GO:0016810">
    <property type="term" value="F:hydrolase activity, acting on carbon-nitrogen (but not peptide) bonds"/>
    <property type="evidence" value="ECO:0007669"/>
    <property type="project" value="InterPro"/>
</dbReference>
<evidence type="ECO:0000313" key="4">
    <source>
        <dbReference type="Proteomes" id="UP000185511"/>
    </source>
</evidence>
<keyword evidence="1" id="KW-0378">Hydrolase</keyword>
<dbReference type="NCBIfam" id="NF006681">
    <property type="entry name" value="PRK09229.1-2"/>
    <property type="match status" value="1"/>
</dbReference>
<dbReference type="Pfam" id="PF01979">
    <property type="entry name" value="Amidohydro_1"/>
    <property type="match status" value="1"/>
</dbReference>
<dbReference type="PANTHER" id="PTHR43794">
    <property type="entry name" value="AMINOHYDROLASE SSNA-RELATED"/>
    <property type="match status" value="1"/>
</dbReference>
<dbReference type="InterPro" id="IPR011059">
    <property type="entry name" value="Metal-dep_hydrolase_composite"/>
</dbReference>
<dbReference type="PANTHER" id="PTHR43794:SF11">
    <property type="entry name" value="AMIDOHYDROLASE-RELATED DOMAIN-CONTAINING PROTEIN"/>
    <property type="match status" value="1"/>
</dbReference>
<protein>
    <submittedName>
        <fullName evidence="3">Formiminoglutamate deiminase</fullName>
    </submittedName>
</protein>
<reference evidence="4" key="1">
    <citation type="submission" date="2016-06" db="EMBL/GenBank/DDBJ databases">
        <title>Complete genome sequence of Actinoalloteichus fjordicus DSM 46855 (=ADI127-17), type strain of the new species Actinoalloteichus fjordicus.</title>
        <authorList>
            <person name="Ruckert C."/>
            <person name="Nouioui I."/>
            <person name="Willmese J."/>
            <person name="van Wezel G."/>
            <person name="Klenk H.-P."/>
            <person name="Kalinowski J."/>
            <person name="Zotchev S.B."/>
        </authorList>
    </citation>
    <scope>NUCLEOTIDE SEQUENCE [LARGE SCALE GENOMIC DNA]</scope>
    <source>
        <strain evidence="4">ADI127-7</strain>
    </source>
</reference>
<proteinExistence type="predicted"/>
<feature type="domain" description="Amidohydrolase-related" evidence="2">
    <location>
        <begin position="51"/>
        <end position="424"/>
    </location>
</feature>
<dbReference type="Gene3D" id="3.20.20.140">
    <property type="entry name" value="Metal-dependent hydrolases"/>
    <property type="match status" value="1"/>
</dbReference>
<dbReference type="InterPro" id="IPR010252">
    <property type="entry name" value="HutF"/>
</dbReference>
<accession>A0AAC9LGI4</accession>
<evidence type="ECO:0000256" key="1">
    <source>
        <dbReference type="ARBA" id="ARBA00022801"/>
    </source>
</evidence>
<dbReference type="Proteomes" id="UP000185511">
    <property type="component" value="Chromosome"/>
</dbReference>
<dbReference type="SUPFAM" id="SSF51556">
    <property type="entry name" value="Metallo-dependent hydrolases"/>
    <property type="match status" value="1"/>
</dbReference>
<gene>
    <name evidence="3" type="ORF">UA74_26305</name>
</gene>
<dbReference type="EMBL" id="CP016076">
    <property type="protein sequence ID" value="APU17266.1"/>
    <property type="molecule type" value="Genomic_DNA"/>
</dbReference>
<dbReference type="InterPro" id="IPR050287">
    <property type="entry name" value="MTA/SAH_deaminase"/>
</dbReference>
<dbReference type="KEGG" id="acad:UA74_26305"/>
<organism evidence="3 4">
    <name type="scientific">Actinoalloteichus fjordicus</name>
    <dbReference type="NCBI Taxonomy" id="1612552"/>
    <lineage>
        <taxon>Bacteria</taxon>
        <taxon>Bacillati</taxon>
        <taxon>Actinomycetota</taxon>
        <taxon>Actinomycetes</taxon>
        <taxon>Pseudonocardiales</taxon>
        <taxon>Pseudonocardiaceae</taxon>
        <taxon>Actinoalloteichus</taxon>
    </lineage>
</organism>
<evidence type="ECO:0000259" key="2">
    <source>
        <dbReference type="Pfam" id="PF01979"/>
    </source>
</evidence>